<dbReference type="AlphaFoldDB" id="A0AAV4MT84"/>
<gene>
    <name evidence="1" type="ORF">CDAR_406131</name>
</gene>
<protein>
    <submittedName>
        <fullName evidence="1">Uncharacterized protein</fullName>
    </submittedName>
</protein>
<comment type="caution">
    <text evidence="1">The sequence shown here is derived from an EMBL/GenBank/DDBJ whole genome shotgun (WGS) entry which is preliminary data.</text>
</comment>
<reference evidence="1 2" key="1">
    <citation type="submission" date="2021-06" db="EMBL/GenBank/DDBJ databases">
        <title>Caerostris darwini draft genome.</title>
        <authorList>
            <person name="Kono N."/>
            <person name="Arakawa K."/>
        </authorList>
    </citation>
    <scope>NUCLEOTIDE SEQUENCE [LARGE SCALE GENOMIC DNA]</scope>
</reference>
<sequence length="82" mass="9589">MLIESMLNFHTFCFRDGHVPMASRKQMEDSECWCVVRRIEAGQSITDVALFFGFHHSVISQLWKTIPKQPNSSEDMWIVNQD</sequence>
<dbReference type="Proteomes" id="UP001054837">
    <property type="component" value="Unassembled WGS sequence"/>
</dbReference>
<evidence type="ECO:0000313" key="2">
    <source>
        <dbReference type="Proteomes" id="UP001054837"/>
    </source>
</evidence>
<proteinExistence type="predicted"/>
<name>A0AAV4MT84_9ARAC</name>
<accession>A0AAV4MT84</accession>
<dbReference type="EMBL" id="BPLQ01000843">
    <property type="protein sequence ID" value="GIX75624.1"/>
    <property type="molecule type" value="Genomic_DNA"/>
</dbReference>
<evidence type="ECO:0000313" key="1">
    <source>
        <dbReference type="EMBL" id="GIX75624.1"/>
    </source>
</evidence>
<keyword evidence="2" id="KW-1185">Reference proteome</keyword>
<organism evidence="1 2">
    <name type="scientific">Caerostris darwini</name>
    <dbReference type="NCBI Taxonomy" id="1538125"/>
    <lineage>
        <taxon>Eukaryota</taxon>
        <taxon>Metazoa</taxon>
        <taxon>Ecdysozoa</taxon>
        <taxon>Arthropoda</taxon>
        <taxon>Chelicerata</taxon>
        <taxon>Arachnida</taxon>
        <taxon>Araneae</taxon>
        <taxon>Araneomorphae</taxon>
        <taxon>Entelegynae</taxon>
        <taxon>Araneoidea</taxon>
        <taxon>Araneidae</taxon>
        <taxon>Caerostris</taxon>
    </lineage>
</organism>